<dbReference type="PATRIC" id="fig|1331206.3.peg.1856"/>
<dbReference type="STRING" id="35814.BBB42_14950"/>
<dbReference type="Pfam" id="PF00437">
    <property type="entry name" value="T2SSE"/>
    <property type="match status" value="1"/>
</dbReference>
<gene>
    <name evidence="5" type="ORF">L497_2384</name>
</gene>
<dbReference type="GO" id="GO:0016887">
    <property type="term" value="F:ATP hydrolysis activity"/>
    <property type="evidence" value="ECO:0007669"/>
    <property type="project" value="TreeGrafter"/>
</dbReference>
<keyword evidence="2" id="KW-0547">Nucleotide-binding</keyword>
<dbReference type="GeneID" id="93118876"/>
<dbReference type="Proteomes" id="UP000026682">
    <property type="component" value="Unassembled WGS sequence"/>
</dbReference>
<keyword evidence="3" id="KW-0067">ATP-binding</keyword>
<name>A0A158M4E1_9BORD</name>
<evidence type="ECO:0000313" key="5">
    <source>
        <dbReference type="EMBL" id="KAK90880.1"/>
    </source>
</evidence>
<comment type="similarity">
    <text evidence="1">Belongs to the GSP E family.</text>
</comment>
<evidence type="ECO:0000313" key="6">
    <source>
        <dbReference type="Proteomes" id="UP000026682"/>
    </source>
</evidence>
<proteinExistence type="inferred from homology"/>
<dbReference type="PANTHER" id="PTHR30258">
    <property type="entry name" value="TYPE II SECRETION SYSTEM PROTEIN GSPE-RELATED"/>
    <property type="match status" value="1"/>
</dbReference>
<dbReference type="GO" id="GO:0005524">
    <property type="term" value="F:ATP binding"/>
    <property type="evidence" value="ECO:0007669"/>
    <property type="project" value="UniProtKB-KW"/>
</dbReference>
<dbReference type="AlphaFoldDB" id="A0A158M4E1"/>
<feature type="domain" description="Bacterial type II secretion system protein E" evidence="4">
    <location>
        <begin position="166"/>
        <end position="270"/>
    </location>
</feature>
<dbReference type="EMBL" id="JFZZ01000068">
    <property type="protein sequence ID" value="KAK90880.1"/>
    <property type="molecule type" value="Genomic_DNA"/>
</dbReference>
<dbReference type="Gene3D" id="3.40.50.300">
    <property type="entry name" value="P-loop containing nucleotide triphosphate hydrolases"/>
    <property type="match status" value="1"/>
</dbReference>
<comment type="caution">
    <text evidence="5">The sequence shown here is derived from an EMBL/GenBank/DDBJ whole genome shotgun (WGS) entry which is preliminary data.</text>
</comment>
<accession>A0A158M4E1</accession>
<dbReference type="PANTHER" id="PTHR30258:SF3">
    <property type="entry name" value="SLL1921 PROTEIN"/>
    <property type="match status" value="1"/>
</dbReference>
<organism evidence="5 6">
    <name type="scientific">Bordetella holmesii CDC-H585-BH</name>
    <dbReference type="NCBI Taxonomy" id="1331206"/>
    <lineage>
        <taxon>Bacteria</taxon>
        <taxon>Pseudomonadati</taxon>
        <taxon>Pseudomonadota</taxon>
        <taxon>Betaproteobacteria</taxon>
        <taxon>Burkholderiales</taxon>
        <taxon>Alcaligenaceae</taxon>
        <taxon>Bordetella</taxon>
    </lineage>
</organism>
<dbReference type="SUPFAM" id="SSF52540">
    <property type="entry name" value="P-loop containing nucleoside triphosphate hydrolases"/>
    <property type="match status" value="1"/>
</dbReference>
<dbReference type="GO" id="GO:0005886">
    <property type="term" value="C:plasma membrane"/>
    <property type="evidence" value="ECO:0007669"/>
    <property type="project" value="TreeGrafter"/>
</dbReference>
<evidence type="ECO:0000259" key="4">
    <source>
        <dbReference type="Pfam" id="PF00437"/>
    </source>
</evidence>
<reference evidence="5 6" key="1">
    <citation type="submission" date="2014-03" db="EMBL/GenBank/DDBJ databases">
        <title>Genome sequence of Bordetella holmseii.</title>
        <authorList>
            <person name="Harvill E."/>
            <person name="Goodfield L.L."/>
            <person name="Ivanov Y."/>
            <person name="Meyer J.A."/>
            <person name="Newth C."/>
            <person name="Cassiday P."/>
            <person name="Tondella M.L."/>
            <person name="Liao P."/>
            <person name="Zimmerman J."/>
            <person name="Meert K."/>
            <person name="Wessel D."/>
            <person name="Berger J."/>
            <person name="Dean J.M."/>
            <person name="Holubkov R."/>
            <person name="Burr J."/>
            <person name="Liu T."/>
            <person name="Brinkac L.M."/>
            <person name="Sanka R."/>
            <person name="Kim M."/>
            <person name="Losada L."/>
        </authorList>
    </citation>
    <scope>NUCLEOTIDE SEQUENCE [LARGE SCALE GENOMIC DNA]</scope>
    <source>
        <strain evidence="5 6">CDC-H585-BH</strain>
    </source>
</reference>
<dbReference type="RefSeq" id="WP_005015912.1">
    <property type="nucleotide sequence ID" value="NZ_JFZZ01000068.1"/>
</dbReference>
<sequence length="291" mass="31548">MNEAVVSLHAVAQLQPPLKRVLDAELELGGLRGHICPVLLANGQVAVLAQARYVRGAWMNEILRQLDDKGYSLARPVCYQVDAALLLDLLRPFRAPSALPLAPRESVPPGGRPTLALLFEDIVRAGLGAGASDIHLNVLGQDRAEVRYSIDGRYVSLPEVRALTRATTLATLLRGLSRTRKIITLEDPVEIRITDALQNTVGRGLDADHDGVFDAKLKTIKRSAMNDVYLGEVRDRETGRAFMDLAGSGVSVYTTVHAGSAQGIPARLSSDFIGIPADFLQMRGVLKLLVY</sequence>
<dbReference type="InterPro" id="IPR001482">
    <property type="entry name" value="T2SS/T4SS_dom"/>
</dbReference>
<evidence type="ECO:0000256" key="3">
    <source>
        <dbReference type="ARBA" id="ARBA00022840"/>
    </source>
</evidence>
<evidence type="ECO:0000256" key="2">
    <source>
        <dbReference type="ARBA" id="ARBA00022741"/>
    </source>
</evidence>
<protein>
    <submittedName>
        <fullName evidence="5">Type II/IV secretion system domain protein</fullName>
    </submittedName>
</protein>
<evidence type="ECO:0000256" key="1">
    <source>
        <dbReference type="ARBA" id="ARBA00006611"/>
    </source>
</evidence>
<dbReference type="InterPro" id="IPR027417">
    <property type="entry name" value="P-loop_NTPase"/>
</dbReference>